<name>A0A6J7LN02_9ZZZZ</name>
<gene>
    <name evidence="2" type="ORF">UFOPK3772_03265</name>
</gene>
<reference evidence="2" key="1">
    <citation type="submission" date="2020-05" db="EMBL/GenBank/DDBJ databases">
        <authorList>
            <person name="Chiriac C."/>
            <person name="Salcher M."/>
            <person name="Ghai R."/>
            <person name="Kavagutti S V."/>
        </authorList>
    </citation>
    <scope>NUCLEOTIDE SEQUENCE</scope>
</reference>
<dbReference type="EMBL" id="CAFBNE010000179">
    <property type="protein sequence ID" value="CAB4969721.1"/>
    <property type="molecule type" value="Genomic_DNA"/>
</dbReference>
<feature type="region of interest" description="Disordered" evidence="1">
    <location>
        <begin position="1"/>
        <end position="22"/>
    </location>
</feature>
<protein>
    <submittedName>
        <fullName evidence="2">Unannotated protein</fullName>
    </submittedName>
</protein>
<evidence type="ECO:0000256" key="1">
    <source>
        <dbReference type="SAM" id="MobiDB-lite"/>
    </source>
</evidence>
<accession>A0A6J7LN02</accession>
<evidence type="ECO:0000313" key="2">
    <source>
        <dbReference type="EMBL" id="CAB4969721.1"/>
    </source>
</evidence>
<organism evidence="2">
    <name type="scientific">freshwater metagenome</name>
    <dbReference type="NCBI Taxonomy" id="449393"/>
    <lineage>
        <taxon>unclassified sequences</taxon>
        <taxon>metagenomes</taxon>
        <taxon>ecological metagenomes</taxon>
    </lineage>
</organism>
<proteinExistence type="predicted"/>
<dbReference type="AlphaFoldDB" id="A0A6J7LN02"/>
<sequence>MPSSRSALPGGSTLGRDDGDGIRLQDIESSARVAVERTDAGSRRNRWLIGHSSGCPASDASIEAGASDRVLFDRWNAADSIETFVLPVEGRTTLDVLRAPGCAPNWVKT</sequence>